<dbReference type="CDD" id="cd00087">
    <property type="entry name" value="FReD"/>
    <property type="match status" value="1"/>
</dbReference>
<dbReference type="OrthoDB" id="6350391at2759"/>
<comment type="caution">
    <text evidence="1">The sequence shown here is derived from an EMBL/GenBank/DDBJ whole genome shotgun (WGS) entry which is preliminary data.</text>
</comment>
<gene>
    <name evidence="1" type="ORF">PACLA_8A045909</name>
</gene>
<dbReference type="InterPro" id="IPR014716">
    <property type="entry name" value="Fibrinogen_a/b/g_C_1"/>
</dbReference>
<dbReference type="PANTHER" id="PTHR19143">
    <property type="entry name" value="FIBRINOGEN/TENASCIN/ANGIOPOEITIN"/>
    <property type="match status" value="1"/>
</dbReference>
<protein>
    <submittedName>
        <fullName evidence="1">Uncharacterized protein</fullName>
    </submittedName>
</protein>
<dbReference type="Gene3D" id="3.90.215.10">
    <property type="entry name" value="Gamma Fibrinogen, chain A, domain 1"/>
    <property type="match status" value="1"/>
</dbReference>
<dbReference type="EMBL" id="CACRXK020013685">
    <property type="protein sequence ID" value="CAB4025577.1"/>
    <property type="molecule type" value="Genomic_DNA"/>
</dbReference>
<dbReference type="InterPro" id="IPR002181">
    <property type="entry name" value="Fibrinogen_a/b/g_C_dom"/>
</dbReference>
<accession>A0A7D9JAA2</accession>
<dbReference type="SMART" id="SM00186">
    <property type="entry name" value="FBG"/>
    <property type="match status" value="1"/>
</dbReference>
<dbReference type="Pfam" id="PF00147">
    <property type="entry name" value="Fibrinogen_C"/>
    <property type="match status" value="1"/>
</dbReference>
<dbReference type="InterPro" id="IPR050373">
    <property type="entry name" value="Fibrinogen_C-term_domain"/>
</dbReference>
<dbReference type="AlphaFoldDB" id="A0A7D9JAA2"/>
<evidence type="ECO:0000313" key="1">
    <source>
        <dbReference type="EMBL" id="CAB4025577.1"/>
    </source>
</evidence>
<dbReference type="InterPro" id="IPR036056">
    <property type="entry name" value="Fibrinogen-like_C"/>
</dbReference>
<dbReference type="InterPro" id="IPR020837">
    <property type="entry name" value="Fibrinogen_CS"/>
</dbReference>
<dbReference type="GO" id="GO:0005615">
    <property type="term" value="C:extracellular space"/>
    <property type="evidence" value="ECO:0007669"/>
    <property type="project" value="TreeGrafter"/>
</dbReference>
<sequence>MHVHYNSVRVLSTAYKRLINLHFPLGRSCDELYQLGKGVTSVYKIDPNGLGDFDVPCDMETALGRGWTIFQRRVDGSEDFCRNWTEYKTGFGNLSGEFWLGLDKIHRLSASGQNVLRVDLESFENETAYAVYQLFSVENENKAYLLNVDNYSGTAGDSLYYHNGMKFTTQDVDNDLNEGVHWSHRNCAQERHGGWWFNDCSEAHLNGAYLRGHHNQEWKGICWYRFKGGYYSYKVTEMKVGRDKT</sequence>
<name>A0A7D9JAA2_PARCT</name>
<dbReference type="PROSITE" id="PS00514">
    <property type="entry name" value="FIBRINOGEN_C_1"/>
    <property type="match status" value="1"/>
</dbReference>
<reference evidence="1" key="1">
    <citation type="submission" date="2020-04" db="EMBL/GenBank/DDBJ databases">
        <authorList>
            <person name="Alioto T."/>
            <person name="Alioto T."/>
            <person name="Gomez Garrido J."/>
        </authorList>
    </citation>
    <scope>NUCLEOTIDE SEQUENCE</scope>
    <source>
        <strain evidence="1">A484AB</strain>
    </source>
</reference>
<evidence type="ECO:0000313" key="2">
    <source>
        <dbReference type="Proteomes" id="UP001152795"/>
    </source>
</evidence>
<keyword evidence="2" id="KW-1185">Reference proteome</keyword>
<organism evidence="1 2">
    <name type="scientific">Paramuricea clavata</name>
    <name type="common">Red gorgonian</name>
    <name type="synonym">Violescent sea-whip</name>
    <dbReference type="NCBI Taxonomy" id="317549"/>
    <lineage>
        <taxon>Eukaryota</taxon>
        <taxon>Metazoa</taxon>
        <taxon>Cnidaria</taxon>
        <taxon>Anthozoa</taxon>
        <taxon>Octocorallia</taxon>
        <taxon>Malacalcyonacea</taxon>
        <taxon>Plexauridae</taxon>
        <taxon>Paramuricea</taxon>
    </lineage>
</organism>
<proteinExistence type="predicted"/>
<dbReference type="FunFam" id="3.90.215.10:FF:000001">
    <property type="entry name" value="Tenascin isoform 1"/>
    <property type="match status" value="1"/>
</dbReference>
<dbReference type="Proteomes" id="UP001152795">
    <property type="component" value="Unassembled WGS sequence"/>
</dbReference>
<dbReference type="PROSITE" id="PS51406">
    <property type="entry name" value="FIBRINOGEN_C_2"/>
    <property type="match status" value="1"/>
</dbReference>
<dbReference type="SUPFAM" id="SSF56496">
    <property type="entry name" value="Fibrinogen C-terminal domain-like"/>
    <property type="match status" value="1"/>
</dbReference>